<dbReference type="AlphaFoldDB" id="A0A426V809"/>
<reference evidence="2 3" key="1">
    <citation type="submission" date="2018-12" db="EMBL/GenBank/DDBJ databases">
        <title>The whole draft genome of Aquabacterium sp. SJQ9.</title>
        <authorList>
            <person name="Sun L."/>
            <person name="Gao X."/>
            <person name="Chen W."/>
            <person name="Huang K."/>
        </authorList>
    </citation>
    <scope>NUCLEOTIDE SEQUENCE [LARGE SCALE GENOMIC DNA]</scope>
    <source>
        <strain evidence="2 3">SJQ9</strain>
    </source>
</reference>
<keyword evidence="2" id="KW-0808">Transferase</keyword>
<proteinExistence type="predicted"/>
<dbReference type="OrthoDB" id="529208at2"/>
<keyword evidence="2" id="KW-0489">Methyltransferase</keyword>
<keyword evidence="3" id="KW-1185">Reference proteome</keyword>
<dbReference type="InterPro" id="IPR041698">
    <property type="entry name" value="Methyltransf_25"/>
</dbReference>
<accession>A0A426V809</accession>
<dbReference type="EMBL" id="RSED01000016">
    <property type="protein sequence ID" value="RRS03035.1"/>
    <property type="molecule type" value="Genomic_DNA"/>
</dbReference>
<dbReference type="InterPro" id="IPR050508">
    <property type="entry name" value="Methyltransf_Superfamily"/>
</dbReference>
<dbReference type="SUPFAM" id="SSF53335">
    <property type="entry name" value="S-adenosyl-L-methionine-dependent methyltransferases"/>
    <property type="match status" value="1"/>
</dbReference>
<dbReference type="GO" id="GO:0008757">
    <property type="term" value="F:S-adenosylmethionine-dependent methyltransferase activity"/>
    <property type="evidence" value="ECO:0007669"/>
    <property type="project" value="InterPro"/>
</dbReference>
<name>A0A426V809_9BURK</name>
<sequence length="248" mass="27134">MQQQFDPQAQAYLGSAVHAQGPDLAHAQRLVAEHLPAASARVLDIGCGAGHLAFALAPHVKQVTAADPSPGMLATVQHAARARGLHNIDTVRAQADALPFDDAHFCAVVTRYSAHHWTALEASLREMHRVIKPGGWLTVIDILGHEDALVDTHLQAMELLRDRSHVRNRSASQWRALLGDAGFDVQAHEQWPLRLEFASWVARMRTPALQIEAIRALQQGAPQEVSQALHIEADGSFTARTGLVWAQR</sequence>
<gene>
    <name evidence="2" type="ORF">EIP75_17755</name>
</gene>
<evidence type="ECO:0000259" key="1">
    <source>
        <dbReference type="Pfam" id="PF13649"/>
    </source>
</evidence>
<evidence type="ECO:0000313" key="2">
    <source>
        <dbReference type="EMBL" id="RRS03035.1"/>
    </source>
</evidence>
<dbReference type="Pfam" id="PF13649">
    <property type="entry name" value="Methyltransf_25"/>
    <property type="match status" value="1"/>
</dbReference>
<protein>
    <submittedName>
        <fullName evidence="2">Class I SAM-dependent methyltransferase</fullName>
    </submittedName>
</protein>
<dbReference type="CDD" id="cd02440">
    <property type="entry name" value="AdoMet_MTases"/>
    <property type="match status" value="1"/>
</dbReference>
<comment type="caution">
    <text evidence="2">The sequence shown here is derived from an EMBL/GenBank/DDBJ whole genome shotgun (WGS) entry which is preliminary data.</text>
</comment>
<dbReference type="GO" id="GO:0032259">
    <property type="term" value="P:methylation"/>
    <property type="evidence" value="ECO:0007669"/>
    <property type="project" value="UniProtKB-KW"/>
</dbReference>
<feature type="domain" description="Methyltransferase" evidence="1">
    <location>
        <begin position="42"/>
        <end position="135"/>
    </location>
</feature>
<evidence type="ECO:0000313" key="3">
    <source>
        <dbReference type="Proteomes" id="UP000269265"/>
    </source>
</evidence>
<organism evidence="2 3">
    <name type="scientific">Aquabacterium soli</name>
    <dbReference type="NCBI Taxonomy" id="2493092"/>
    <lineage>
        <taxon>Bacteria</taxon>
        <taxon>Pseudomonadati</taxon>
        <taxon>Pseudomonadota</taxon>
        <taxon>Betaproteobacteria</taxon>
        <taxon>Burkholderiales</taxon>
        <taxon>Aquabacterium</taxon>
    </lineage>
</organism>
<dbReference type="PANTHER" id="PTHR42912">
    <property type="entry name" value="METHYLTRANSFERASE"/>
    <property type="match status" value="1"/>
</dbReference>
<dbReference type="InterPro" id="IPR029063">
    <property type="entry name" value="SAM-dependent_MTases_sf"/>
</dbReference>
<dbReference type="PANTHER" id="PTHR42912:SF93">
    <property type="entry name" value="N6-ADENOSINE-METHYLTRANSFERASE TMT1A"/>
    <property type="match status" value="1"/>
</dbReference>
<dbReference type="Gene3D" id="3.40.50.150">
    <property type="entry name" value="Vaccinia Virus protein VP39"/>
    <property type="match status" value="1"/>
</dbReference>
<dbReference type="Proteomes" id="UP000269265">
    <property type="component" value="Unassembled WGS sequence"/>
</dbReference>